<keyword evidence="4" id="KW-0285">Flavoprotein</keyword>
<keyword evidence="5" id="KW-0274">FAD</keyword>
<keyword evidence="8" id="KW-0812">Transmembrane</keyword>
<dbReference type="GO" id="GO:0004497">
    <property type="term" value="F:monooxygenase activity"/>
    <property type="evidence" value="ECO:0007669"/>
    <property type="project" value="UniProtKB-KW"/>
</dbReference>
<evidence type="ECO:0000313" key="11">
    <source>
        <dbReference type="Proteomes" id="UP000800036"/>
    </source>
</evidence>
<evidence type="ECO:0000256" key="6">
    <source>
        <dbReference type="ARBA" id="ARBA00023002"/>
    </source>
</evidence>
<keyword evidence="11" id="KW-1185">Reference proteome</keyword>
<keyword evidence="7" id="KW-0503">Monooxygenase</keyword>
<evidence type="ECO:0000256" key="8">
    <source>
        <dbReference type="SAM" id="Phobius"/>
    </source>
</evidence>
<gene>
    <name evidence="10" type="ORF">BU23DRAFT_227230</name>
</gene>
<keyword evidence="6" id="KW-0560">Oxidoreductase</keyword>
<evidence type="ECO:0000256" key="7">
    <source>
        <dbReference type="ARBA" id="ARBA00023033"/>
    </source>
</evidence>
<dbReference type="Pfam" id="PF01494">
    <property type="entry name" value="FAD_binding_3"/>
    <property type="match status" value="2"/>
</dbReference>
<name>A0A6A5VS58_9PLEO</name>
<evidence type="ECO:0000256" key="5">
    <source>
        <dbReference type="ARBA" id="ARBA00022827"/>
    </source>
</evidence>
<dbReference type="EMBL" id="ML976660">
    <property type="protein sequence ID" value="KAF1978542.1"/>
    <property type="molecule type" value="Genomic_DNA"/>
</dbReference>
<organism evidence="10 11">
    <name type="scientific">Bimuria novae-zelandiae CBS 107.79</name>
    <dbReference type="NCBI Taxonomy" id="1447943"/>
    <lineage>
        <taxon>Eukaryota</taxon>
        <taxon>Fungi</taxon>
        <taxon>Dikarya</taxon>
        <taxon>Ascomycota</taxon>
        <taxon>Pezizomycotina</taxon>
        <taxon>Dothideomycetes</taxon>
        <taxon>Pleosporomycetidae</taxon>
        <taxon>Pleosporales</taxon>
        <taxon>Massarineae</taxon>
        <taxon>Didymosphaeriaceae</taxon>
        <taxon>Bimuria</taxon>
    </lineage>
</organism>
<evidence type="ECO:0000256" key="3">
    <source>
        <dbReference type="ARBA" id="ARBA00007992"/>
    </source>
</evidence>
<dbReference type="InterPro" id="IPR002938">
    <property type="entry name" value="FAD-bd"/>
</dbReference>
<keyword evidence="8" id="KW-1133">Transmembrane helix</keyword>
<dbReference type="AlphaFoldDB" id="A0A6A5VS58"/>
<reference evidence="10" key="1">
    <citation type="journal article" date="2020" name="Stud. Mycol.">
        <title>101 Dothideomycetes genomes: a test case for predicting lifestyles and emergence of pathogens.</title>
        <authorList>
            <person name="Haridas S."/>
            <person name="Albert R."/>
            <person name="Binder M."/>
            <person name="Bloem J."/>
            <person name="Labutti K."/>
            <person name="Salamov A."/>
            <person name="Andreopoulos B."/>
            <person name="Baker S."/>
            <person name="Barry K."/>
            <person name="Bills G."/>
            <person name="Bluhm B."/>
            <person name="Cannon C."/>
            <person name="Castanera R."/>
            <person name="Culley D."/>
            <person name="Daum C."/>
            <person name="Ezra D."/>
            <person name="Gonzalez J."/>
            <person name="Henrissat B."/>
            <person name="Kuo A."/>
            <person name="Liang C."/>
            <person name="Lipzen A."/>
            <person name="Lutzoni F."/>
            <person name="Magnuson J."/>
            <person name="Mondo S."/>
            <person name="Nolan M."/>
            <person name="Ohm R."/>
            <person name="Pangilinan J."/>
            <person name="Park H.-J."/>
            <person name="Ramirez L."/>
            <person name="Alfaro M."/>
            <person name="Sun H."/>
            <person name="Tritt A."/>
            <person name="Yoshinaga Y."/>
            <person name="Zwiers L.-H."/>
            <person name="Turgeon B."/>
            <person name="Goodwin S."/>
            <person name="Spatafora J."/>
            <person name="Crous P."/>
            <person name="Grigoriev I."/>
        </authorList>
    </citation>
    <scope>NUCLEOTIDE SEQUENCE</scope>
    <source>
        <strain evidence="10">CBS 107.79</strain>
    </source>
</reference>
<evidence type="ECO:0000256" key="1">
    <source>
        <dbReference type="ARBA" id="ARBA00001974"/>
    </source>
</evidence>
<dbReference type="PANTHER" id="PTHR47178:SF4">
    <property type="entry name" value="FAD-DEPENDENT MONOOXYGENASE APTC"/>
    <property type="match status" value="1"/>
</dbReference>
<evidence type="ECO:0000256" key="4">
    <source>
        <dbReference type="ARBA" id="ARBA00022630"/>
    </source>
</evidence>
<dbReference type="Proteomes" id="UP000800036">
    <property type="component" value="Unassembled WGS sequence"/>
</dbReference>
<dbReference type="Gene3D" id="3.50.50.60">
    <property type="entry name" value="FAD/NAD(P)-binding domain"/>
    <property type="match status" value="1"/>
</dbReference>
<dbReference type="OrthoDB" id="47494at2759"/>
<dbReference type="InterPro" id="IPR036188">
    <property type="entry name" value="FAD/NAD-bd_sf"/>
</dbReference>
<dbReference type="PRINTS" id="PR00420">
    <property type="entry name" value="RNGMNOXGNASE"/>
</dbReference>
<protein>
    <submittedName>
        <fullName evidence="10">FAD/NAD(P)-binding domain-containing protein</fullName>
    </submittedName>
</protein>
<comment type="cofactor">
    <cofactor evidence="1">
        <name>FAD</name>
        <dbReference type="ChEBI" id="CHEBI:57692"/>
    </cofactor>
</comment>
<keyword evidence="8" id="KW-0472">Membrane</keyword>
<proteinExistence type="inferred from homology"/>
<dbReference type="SUPFAM" id="SSF51905">
    <property type="entry name" value="FAD/NAD(P)-binding domain"/>
    <property type="match status" value="1"/>
</dbReference>
<feature type="domain" description="FAD-binding" evidence="9">
    <location>
        <begin position="368"/>
        <end position="414"/>
    </location>
</feature>
<evidence type="ECO:0000259" key="9">
    <source>
        <dbReference type="Pfam" id="PF01494"/>
    </source>
</evidence>
<dbReference type="GO" id="GO:0071949">
    <property type="term" value="F:FAD binding"/>
    <property type="evidence" value="ECO:0007669"/>
    <property type="project" value="InterPro"/>
</dbReference>
<feature type="domain" description="FAD-binding" evidence="9">
    <location>
        <begin position="64"/>
        <end position="228"/>
    </location>
</feature>
<comment type="similarity">
    <text evidence="3">Belongs to the paxM FAD-dependent monooxygenase family.</text>
</comment>
<dbReference type="PANTHER" id="PTHR47178">
    <property type="entry name" value="MONOOXYGENASE, FAD-BINDING"/>
    <property type="match status" value="1"/>
</dbReference>
<comment type="pathway">
    <text evidence="2">Secondary metabolite biosynthesis.</text>
</comment>
<accession>A0A6A5VS58</accession>
<sequence>MLYFLHWTVIIRRPRLIWTTPCEVHRRILGSQTYFPCVHCYLLCNLKFSALPKTIFTAFSISATMILIVGAGIAGVTLARSLESKDIPFRLFDQQTEYKSQGFGLTLREDTTAKLLPLLGLEEQDFRTRVAVDRKQGLSNSFLANTVTGERFGAGAFKAGYATKDFRTNRGRLRGTIMASVKVEYGHKLKSFSSTTSGVKVVFENGVKVQGDVLVAADGVHSLIRETLLPHCVPQDWDGVMINGSCRFSLPEWDAKIKPAIGDSTVYPGFGENMVLACTIYDASWDPVSGYVDVSWGYSRRRRGDDDPLFVSFTDRSFDKSRAPEAFWEEVETLPNGLVQPFKTIFDELGVRRDRTIHHQLVSLLIPKKDLLAKLKEEKVVFIGDAVHNWSNHAGTAGNAAIQDALALGKVLAEQKGLEEYYDERYPGWLKSFERNGADFQVMHRPMREWRELLDRQRTEAVKSAERL</sequence>
<evidence type="ECO:0000313" key="10">
    <source>
        <dbReference type="EMBL" id="KAF1978542.1"/>
    </source>
</evidence>
<feature type="transmembrane region" description="Helical" evidence="8">
    <location>
        <begin position="55"/>
        <end position="79"/>
    </location>
</feature>
<evidence type="ECO:0000256" key="2">
    <source>
        <dbReference type="ARBA" id="ARBA00005179"/>
    </source>
</evidence>